<dbReference type="RefSeq" id="WP_405149719.1">
    <property type="nucleotide sequence ID" value="NZ_CP109527.1"/>
</dbReference>
<evidence type="ECO:0000256" key="2">
    <source>
        <dbReference type="SAM" id="Phobius"/>
    </source>
</evidence>
<feature type="transmembrane region" description="Helical" evidence="2">
    <location>
        <begin position="163"/>
        <end position="185"/>
    </location>
</feature>
<gene>
    <name evidence="3" type="ORF">OG308_07840</name>
</gene>
<dbReference type="EMBL" id="CP109527">
    <property type="protein sequence ID" value="WTY37739.1"/>
    <property type="molecule type" value="Genomic_DNA"/>
</dbReference>
<feature type="transmembrane region" description="Helical" evidence="2">
    <location>
        <begin position="197"/>
        <end position="218"/>
    </location>
</feature>
<feature type="region of interest" description="Disordered" evidence="1">
    <location>
        <begin position="520"/>
        <end position="551"/>
    </location>
</feature>
<sequence length="659" mass="70823">MSDDRLSENAATAPNTEITALAQQVATARDKLPLQHDTALYDALSDDEIRAERELAEWIRTQRRKQRRRAVGDELATEQRDRRTSALIRRTDEADARWHRKALAARRRVSSADARLAQLYRRSEWSSRALIAVVVLGMVWAGVNVQRNLVPSGDMSDPLYWLSYGIEAMISIPIIVIMVTATTAARWGRELERGKVIVFELALLGTTIALNAGPHLAAGSFGRAAEFAIAPVMVGVVIWLHAWVSARYAMLIESASVELPGDAGYAHAERIAATAFPQKATSLGGDRQALAHTVMNGVAPELRSPLSDLAVVGSTAPAAAEVHDTQSCAMPEKDSRAAETVRETIASSEQTITVDNEAVESPVPPVVPEPVVRDTPAPTTEPLVAEAEIIVASAAERTYPHSLRRPSADKPHAPGTLELIHKAAADHRRNGSEHSTRTNGAAPTLRRIPVTTVAHATAGDATGTDPVPEATMHAGTVARDPDGDTPPITDPVAVHNDPQPSAVEPEQLTLTAEPAEQLVLQPEPSPGAPAAPTQTSEQTAPEPTEPAPVASPEPVVFAADTVPAEPVDQVDTDLDDDEDLLAPDDVDFDEDTEVRALARRIAHRSPLRLTLDQIEEILELTDQSWSARSIGSEVGVPSSTVTNIVEFAHKIRQPYAFTG</sequence>
<keyword evidence="2" id="KW-0812">Transmembrane</keyword>
<keyword evidence="2" id="KW-1133">Transmembrane helix</keyword>
<evidence type="ECO:0000313" key="3">
    <source>
        <dbReference type="EMBL" id="WTY37739.1"/>
    </source>
</evidence>
<keyword evidence="4" id="KW-1185">Reference proteome</keyword>
<reference evidence="3 4" key="1">
    <citation type="submission" date="2022-10" db="EMBL/GenBank/DDBJ databases">
        <title>The complete genomes of actinobacterial strains from the NBC collection.</title>
        <authorList>
            <person name="Joergensen T.S."/>
            <person name="Alvarez Arevalo M."/>
            <person name="Sterndorff E.B."/>
            <person name="Faurdal D."/>
            <person name="Vuksanovic O."/>
            <person name="Mourched A.-S."/>
            <person name="Charusanti P."/>
            <person name="Shaw S."/>
            <person name="Blin K."/>
            <person name="Weber T."/>
        </authorList>
    </citation>
    <scope>NUCLEOTIDE SEQUENCE [LARGE SCALE GENOMIC DNA]</scope>
    <source>
        <strain evidence="3 4">NBC_01413</strain>
    </source>
</reference>
<keyword evidence="2" id="KW-0472">Membrane</keyword>
<name>A0ABZ1ND97_9NOCA</name>
<accession>A0ABZ1ND97</accession>
<dbReference type="Proteomes" id="UP001621418">
    <property type="component" value="Chromosome"/>
</dbReference>
<evidence type="ECO:0000256" key="1">
    <source>
        <dbReference type="SAM" id="MobiDB-lite"/>
    </source>
</evidence>
<organism evidence="3 4">
    <name type="scientific">Nocardia salmonicida</name>
    <dbReference type="NCBI Taxonomy" id="53431"/>
    <lineage>
        <taxon>Bacteria</taxon>
        <taxon>Bacillati</taxon>
        <taxon>Actinomycetota</taxon>
        <taxon>Actinomycetes</taxon>
        <taxon>Mycobacteriales</taxon>
        <taxon>Nocardiaceae</taxon>
        <taxon>Nocardia</taxon>
    </lineage>
</organism>
<feature type="compositionally biased region" description="Low complexity" evidence="1">
    <location>
        <begin position="532"/>
        <end position="542"/>
    </location>
</feature>
<proteinExistence type="predicted"/>
<feature type="region of interest" description="Disordered" evidence="1">
    <location>
        <begin position="458"/>
        <end position="501"/>
    </location>
</feature>
<evidence type="ECO:0000313" key="4">
    <source>
        <dbReference type="Proteomes" id="UP001621418"/>
    </source>
</evidence>
<feature type="transmembrane region" description="Helical" evidence="2">
    <location>
        <begin position="125"/>
        <end position="143"/>
    </location>
</feature>
<protein>
    <submittedName>
        <fullName evidence="3">Uncharacterized protein</fullName>
    </submittedName>
</protein>